<accession>A0ABR2A1H5</accession>
<keyword evidence="1" id="KW-0479">Metal-binding</keyword>
<feature type="transmembrane region" description="Helical" evidence="6">
    <location>
        <begin position="221"/>
        <end position="239"/>
    </location>
</feature>
<evidence type="ECO:0000313" key="9">
    <source>
        <dbReference type="Proteomes" id="UP001472677"/>
    </source>
</evidence>
<keyword evidence="9" id="KW-1185">Reference proteome</keyword>
<dbReference type="PANTHER" id="PTHR23012:SF176">
    <property type="entry name" value="OS01G0894600 PROTEIN"/>
    <property type="match status" value="1"/>
</dbReference>
<keyword evidence="2" id="KW-0863">Zinc-finger</keyword>
<evidence type="ECO:0000256" key="6">
    <source>
        <dbReference type="SAM" id="Phobius"/>
    </source>
</evidence>
<evidence type="ECO:0000259" key="7">
    <source>
        <dbReference type="PROSITE" id="PS51292"/>
    </source>
</evidence>
<protein>
    <recommendedName>
        <fullName evidence="7">RING-CH-type domain-containing protein</fullName>
    </recommendedName>
</protein>
<dbReference type="InterPro" id="IPR033275">
    <property type="entry name" value="MARCH-like"/>
</dbReference>
<reference evidence="8 9" key="1">
    <citation type="journal article" date="2024" name="G3 (Bethesda)">
        <title>Genome assembly of Hibiscus sabdariffa L. provides insights into metabolisms of medicinal natural products.</title>
        <authorList>
            <person name="Kim T."/>
        </authorList>
    </citation>
    <scope>NUCLEOTIDE SEQUENCE [LARGE SCALE GENOMIC DNA]</scope>
    <source>
        <strain evidence="8">TK-2024</strain>
        <tissue evidence="8">Old leaves</tissue>
    </source>
</reference>
<keyword evidence="6" id="KW-0472">Membrane</keyword>
<evidence type="ECO:0000256" key="3">
    <source>
        <dbReference type="ARBA" id="ARBA00022833"/>
    </source>
</evidence>
<keyword evidence="6" id="KW-1133">Transmembrane helix</keyword>
<keyword evidence="6" id="KW-0812">Transmembrane</keyword>
<dbReference type="CDD" id="cd16495">
    <property type="entry name" value="RING_CH-C4HC3_MARCH"/>
    <property type="match status" value="1"/>
</dbReference>
<dbReference type="InterPro" id="IPR011016">
    <property type="entry name" value="Znf_RING-CH"/>
</dbReference>
<dbReference type="InterPro" id="IPR022143">
    <property type="entry name" value="DUF3675"/>
</dbReference>
<keyword evidence="4" id="KW-1278">Translocase</keyword>
<dbReference type="InterPro" id="IPR001750">
    <property type="entry name" value="ND/Mrp_TM"/>
</dbReference>
<dbReference type="EMBL" id="JBBPBM010001155">
    <property type="protein sequence ID" value="KAK8486678.1"/>
    <property type="molecule type" value="Genomic_DNA"/>
</dbReference>
<dbReference type="SUPFAM" id="SSF57850">
    <property type="entry name" value="RING/U-box"/>
    <property type="match status" value="1"/>
</dbReference>
<dbReference type="InterPro" id="IPR013083">
    <property type="entry name" value="Znf_RING/FYVE/PHD"/>
</dbReference>
<feature type="transmembrane region" description="Helical" evidence="6">
    <location>
        <begin position="190"/>
        <end position="209"/>
    </location>
</feature>
<evidence type="ECO:0000256" key="2">
    <source>
        <dbReference type="ARBA" id="ARBA00022771"/>
    </source>
</evidence>
<organism evidence="8 9">
    <name type="scientific">Hibiscus sabdariffa</name>
    <name type="common">roselle</name>
    <dbReference type="NCBI Taxonomy" id="183260"/>
    <lineage>
        <taxon>Eukaryota</taxon>
        <taxon>Viridiplantae</taxon>
        <taxon>Streptophyta</taxon>
        <taxon>Embryophyta</taxon>
        <taxon>Tracheophyta</taxon>
        <taxon>Spermatophyta</taxon>
        <taxon>Magnoliopsida</taxon>
        <taxon>eudicotyledons</taxon>
        <taxon>Gunneridae</taxon>
        <taxon>Pentapetalae</taxon>
        <taxon>rosids</taxon>
        <taxon>malvids</taxon>
        <taxon>Malvales</taxon>
        <taxon>Malvaceae</taxon>
        <taxon>Malvoideae</taxon>
        <taxon>Hibiscus</taxon>
    </lineage>
</organism>
<feature type="domain" description="RING-CH-type" evidence="7">
    <location>
        <begin position="69"/>
        <end position="129"/>
    </location>
</feature>
<dbReference type="Gene3D" id="3.30.40.10">
    <property type="entry name" value="Zinc/RING finger domain, C3HC4 (zinc finger)"/>
    <property type="match status" value="1"/>
</dbReference>
<dbReference type="PROSITE" id="PS51292">
    <property type="entry name" value="ZF_RING_CH"/>
    <property type="match status" value="1"/>
</dbReference>
<evidence type="ECO:0000313" key="8">
    <source>
        <dbReference type="EMBL" id="KAK8486678.1"/>
    </source>
</evidence>
<dbReference type="Pfam" id="PF12906">
    <property type="entry name" value="RINGv"/>
    <property type="match status" value="1"/>
</dbReference>
<evidence type="ECO:0000256" key="4">
    <source>
        <dbReference type="ARBA" id="ARBA00022967"/>
    </source>
</evidence>
<evidence type="ECO:0000256" key="5">
    <source>
        <dbReference type="ARBA" id="ARBA00023027"/>
    </source>
</evidence>
<comment type="caution">
    <text evidence="8">The sequence shown here is derived from an EMBL/GenBank/DDBJ whole genome shotgun (WGS) entry which is preliminary data.</text>
</comment>
<proteinExistence type="predicted"/>
<dbReference type="PANTHER" id="PTHR23012">
    <property type="entry name" value="RING/FYVE/PHD ZINC FINGER DOMAIN-CONTAINING"/>
    <property type="match status" value="1"/>
</dbReference>
<name>A0ABR2A1H5_9ROSI</name>
<gene>
    <name evidence="8" type="ORF">V6N12_019204</name>
</gene>
<evidence type="ECO:0000256" key="1">
    <source>
        <dbReference type="ARBA" id="ARBA00022723"/>
    </source>
</evidence>
<dbReference type="SMART" id="SM00744">
    <property type="entry name" value="RINGv"/>
    <property type="match status" value="1"/>
</dbReference>
<keyword evidence="5" id="KW-0520">NAD</keyword>
<dbReference type="Pfam" id="PF12428">
    <property type="entry name" value="DUF3675"/>
    <property type="match status" value="1"/>
</dbReference>
<keyword evidence="3" id="KW-0862">Zinc</keyword>
<sequence>MEDDIMVCVGKIIASAACFESSSVCEGQPNSAATAMDTNVVLSMQRASDDEDGKEVEGEGEREKGYCSKKMKEIVECRICQEEDDFLSLEAPCACSGTLKFAHRKCIQRWCNKKGDITCEICKQEFSPNYSLPPTRSNPDFLAIDIRQAWSPHIDLRDSHLLVLTASQSQLLQSDYEDYVAANSGSLACLRLVALILLIILLLRQVLMLTRDSGMRPDSSTLINVVGCSGYFLFILNSFCFKLKTELEFGSSVSGFASPICWLSSSMLCGGSHMVFTESKEETGTLSLCGIPPLACFWSKDEILSDSWLYSPIFAIIGAVSASQNLKERGLCTFIVAAECWRAWLPLEANARLIFCLRYPAAPLVLLTHQREMEEDSSRILYLNMTS</sequence>
<dbReference type="Proteomes" id="UP001472677">
    <property type="component" value="Unassembled WGS sequence"/>
</dbReference>
<dbReference type="Pfam" id="PF00361">
    <property type="entry name" value="Proton_antipo_M"/>
    <property type="match status" value="1"/>
</dbReference>